<reference evidence="7" key="1">
    <citation type="journal article" date="2005" name="Environ. Microbiol.">
        <title>Genetic and functional properties of uncultivated thermophilic crenarchaeotes from a subsurface gold mine as revealed by analysis of genome fragments.</title>
        <authorList>
            <person name="Nunoura T."/>
            <person name="Hirayama H."/>
            <person name="Takami H."/>
            <person name="Oida H."/>
            <person name="Nishi S."/>
            <person name="Shimamura S."/>
            <person name="Suzuki Y."/>
            <person name="Inagaki F."/>
            <person name="Takai K."/>
            <person name="Nealson K.H."/>
            <person name="Horikoshi K."/>
        </authorList>
    </citation>
    <scope>NUCLEOTIDE SEQUENCE</scope>
</reference>
<dbReference type="InterPro" id="IPR036059">
    <property type="entry name" value="TldD/PmbA_sf"/>
</dbReference>
<name>H5SBS0_9BACT</name>
<feature type="domain" description="Metalloprotease TldD/E central" evidence="6">
    <location>
        <begin position="158"/>
        <end position="251"/>
    </location>
</feature>
<comment type="similarity">
    <text evidence="1">Belongs to the peptidase U62 family.</text>
</comment>
<protein>
    <submittedName>
        <fullName evidence="7">Peptidase U62 modulator of DNA gyrase</fullName>
    </submittedName>
</protein>
<reference evidence="7" key="2">
    <citation type="journal article" date="2012" name="PLoS ONE">
        <title>A Deeply Branching Thermophilic Bacterium with an Ancient Acetyl-CoA Pathway Dominates a Subsurface Ecosystem.</title>
        <authorList>
            <person name="Takami H."/>
            <person name="Noguchi H."/>
            <person name="Takaki Y."/>
            <person name="Uchiyama I."/>
            <person name="Toyoda A."/>
            <person name="Nishi S."/>
            <person name="Chee G.-J."/>
            <person name="Arai W."/>
            <person name="Nunoura T."/>
            <person name="Itoh T."/>
            <person name="Hattori M."/>
            <person name="Takai K."/>
        </authorList>
    </citation>
    <scope>NUCLEOTIDE SEQUENCE</scope>
</reference>
<dbReference type="Gene3D" id="3.30.2290.10">
    <property type="entry name" value="PmbA/TldD superfamily"/>
    <property type="match status" value="1"/>
</dbReference>
<feature type="transmembrane region" description="Helical" evidence="3">
    <location>
        <begin position="178"/>
        <end position="202"/>
    </location>
</feature>
<proteinExistence type="inferred from homology"/>
<dbReference type="InterPro" id="IPR002510">
    <property type="entry name" value="Metalloprtase-TldD/E_N"/>
</dbReference>
<evidence type="ECO:0000259" key="4">
    <source>
        <dbReference type="Pfam" id="PF01523"/>
    </source>
</evidence>
<evidence type="ECO:0000256" key="2">
    <source>
        <dbReference type="SAM" id="MobiDB-lite"/>
    </source>
</evidence>
<dbReference type="InterPro" id="IPR035068">
    <property type="entry name" value="TldD/PmbA_N"/>
</dbReference>
<evidence type="ECO:0000259" key="6">
    <source>
        <dbReference type="Pfam" id="PF19290"/>
    </source>
</evidence>
<feature type="domain" description="Metalloprotease TldD/E N-terminal" evidence="4">
    <location>
        <begin position="60"/>
        <end position="122"/>
    </location>
</feature>
<dbReference type="Pfam" id="PF19289">
    <property type="entry name" value="PmbA_TldD_3rd"/>
    <property type="match status" value="1"/>
</dbReference>
<dbReference type="GO" id="GO:0006508">
    <property type="term" value="P:proteolysis"/>
    <property type="evidence" value="ECO:0007669"/>
    <property type="project" value="InterPro"/>
</dbReference>
<gene>
    <name evidence="7" type="ORF">HGMM_F07F07C17</name>
</gene>
<dbReference type="Pfam" id="PF01523">
    <property type="entry name" value="PmbA_TldD_1st"/>
    <property type="match status" value="1"/>
</dbReference>
<dbReference type="EMBL" id="AP011662">
    <property type="protein sequence ID" value="BAL53606.1"/>
    <property type="molecule type" value="Genomic_DNA"/>
</dbReference>
<accession>H5SBS0</accession>
<sequence>MASKRLTRRAVLGVGGPQDRGPSPGAAPSRGLSDFLLDREQVRRLTEMLLSLSPSKETVVLLRRTYATHLRAAFNAVTTSGSTYTTSVTVGLVLGNRLGVATADDVSEAALRQVVREAEENARSEWFGMPLGEERDPLPGPQEYLPIRAFFESTARATPEARADALRRVLAVAQAKNLVAAAFMTTSAGIVAVANSAGLFAYHASTDAQISMTFRTRDGSGSGWAATSARDFEELDVEKAARIAAEKAIRSVNPRELPPGDYTVILEPDAFADMGPNVTALLTGRRGGGGGIFGPDLSLLPAERVEVGKPITNPLYTLRSDPTHPKLLGMPFTLAGGGFGFGGGGLGGGAALLQAGRPTRKITWIEKGIVRNLLLSPAQARRSGGEPTPAPTSLIIEGGEGTLEDLIRKTDRALLVTRFWYIRALNPILGTSTGLTRDGLFLVENGEIKYPVKNFRFNESWRTVVENTEAMTAPYKRVRDALYPAVRTRAFTFSSGSDAIE</sequence>
<dbReference type="SUPFAM" id="SSF111283">
    <property type="entry name" value="Putative modulator of DNA gyrase, PmbA/TldD"/>
    <property type="match status" value="1"/>
</dbReference>
<dbReference type="GO" id="GO:0008237">
    <property type="term" value="F:metallopeptidase activity"/>
    <property type="evidence" value="ECO:0007669"/>
    <property type="project" value="InterPro"/>
</dbReference>
<dbReference type="PANTHER" id="PTHR43666">
    <property type="entry name" value="TLDD PROTEIN"/>
    <property type="match status" value="1"/>
</dbReference>
<evidence type="ECO:0000256" key="3">
    <source>
        <dbReference type="SAM" id="Phobius"/>
    </source>
</evidence>
<keyword evidence="3" id="KW-0472">Membrane</keyword>
<evidence type="ECO:0000313" key="7">
    <source>
        <dbReference type="EMBL" id="BAL53606.1"/>
    </source>
</evidence>
<dbReference type="PANTHER" id="PTHR43666:SF1">
    <property type="entry name" value="CONSERVED PROTEIN"/>
    <property type="match status" value="1"/>
</dbReference>
<keyword evidence="3" id="KW-0812">Transmembrane</keyword>
<evidence type="ECO:0000259" key="5">
    <source>
        <dbReference type="Pfam" id="PF19289"/>
    </source>
</evidence>
<dbReference type="InterPro" id="IPR045570">
    <property type="entry name" value="Metalloprtase-TldD/E_cen_dom"/>
</dbReference>
<feature type="region of interest" description="Disordered" evidence="2">
    <location>
        <begin position="1"/>
        <end position="31"/>
    </location>
</feature>
<organism evidence="7">
    <name type="scientific">uncultured Acidobacteriota bacterium</name>
    <dbReference type="NCBI Taxonomy" id="171953"/>
    <lineage>
        <taxon>Bacteria</taxon>
        <taxon>Pseudomonadati</taxon>
        <taxon>Acidobacteriota</taxon>
        <taxon>environmental samples</taxon>
    </lineage>
</organism>
<evidence type="ECO:0000256" key="1">
    <source>
        <dbReference type="ARBA" id="ARBA00005836"/>
    </source>
</evidence>
<dbReference type="Pfam" id="PF19290">
    <property type="entry name" value="PmbA_TldD_2nd"/>
    <property type="match status" value="1"/>
</dbReference>
<dbReference type="InterPro" id="IPR045569">
    <property type="entry name" value="Metalloprtase-TldD/E_C"/>
</dbReference>
<feature type="domain" description="Metalloprotease TldD/E C-terminal" evidence="5">
    <location>
        <begin position="259"/>
        <end position="494"/>
    </location>
</feature>
<keyword evidence="3" id="KW-1133">Transmembrane helix</keyword>
<dbReference type="AlphaFoldDB" id="H5SBS0"/>